<accession>A0A8J4C040</accession>
<organism evidence="1 2">
    <name type="scientific">Volvox africanus</name>
    <dbReference type="NCBI Taxonomy" id="51714"/>
    <lineage>
        <taxon>Eukaryota</taxon>
        <taxon>Viridiplantae</taxon>
        <taxon>Chlorophyta</taxon>
        <taxon>core chlorophytes</taxon>
        <taxon>Chlorophyceae</taxon>
        <taxon>CS clade</taxon>
        <taxon>Chlamydomonadales</taxon>
        <taxon>Volvocaceae</taxon>
        <taxon>Volvox</taxon>
    </lineage>
</organism>
<proteinExistence type="predicted"/>
<dbReference type="Proteomes" id="UP000747399">
    <property type="component" value="Unassembled WGS sequence"/>
</dbReference>
<feature type="non-terminal residue" evidence="1">
    <location>
        <position position="1"/>
    </location>
</feature>
<evidence type="ECO:0000313" key="2">
    <source>
        <dbReference type="Proteomes" id="UP000747399"/>
    </source>
</evidence>
<sequence length="246" mass="28079">QVERALLLDVVVGKRATVLQLLAGEDKTLLVRGNAWRRKGHTNTEVKHDIPFKQPVQCIWEGLRLTLLVLNLSLHVLNGVRRLHLQRDRLARQSLHKNLHATTQTQHQVQRALLLDVVVGKRATVLQLLAGEDKTLLVRGNAWRRKGHTNTEVKHDIPFKQPVQCIWEGLRLTLLVLNLSLHVLNGVRRLHLQRDRLARQSLHKNLHATTQTQHQVERALLLDVVVGKRATVLQLLAGEDKTLLVR</sequence>
<dbReference type="AlphaFoldDB" id="A0A8J4C040"/>
<dbReference type="EMBL" id="BNCO01000129">
    <property type="protein sequence ID" value="GIL68782.1"/>
    <property type="molecule type" value="Genomic_DNA"/>
</dbReference>
<comment type="caution">
    <text evidence="1">The sequence shown here is derived from an EMBL/GenBank/DDBJ whole genome shotgun (WGS) entry which is preliminary data.</text>
</comment>
<feature type="non-terminal residue" evidence="1">
    <location>
        <position position="246"/>
    </location>
</feature>
<gene>
    <name evidence="1" type="ORF">Vafri_22020</name>
</gene>
<keyword evidence="2" id="KW-1185">Reference proteome</keyword>
<reference evidence="1" key="1">
    <citation type="journal article" date="2021" name="Proc. Natl. Acad. Sci. U.S.A.">
        <title>Three genomes in the algal genus Volvox reveal the fate of a haploid sex-determining region after a transition to homothallism.</title>
        <authorList>
            <person name="Yamamoto K."/>
            <person name="Hamaji T."/>
            <person name="Kawai-Toyooka H."/>
            <person name="Matsuzaki R."/>
            <person name="Takahashi F."/>
            <person name="Nishimura Y."/>
            <person name="Kawachi M."/>
            <person name="Noguchi H."/>
            <person name="Minakuchi Y."/>
            <person name="Umen J.G."/>
            <person name="Toyoda A."/>
            <person name="Nozaki H."/>
        </authorList>
    </citation>
    <scope>NUCLEOTIDE SEQUENCE</scope>
    <source>
        <strain evidence="1">NIES-3780</strain>
    </source>
</reference>
<name>A0A8J4C040_9CHLO</name>
<evidence type="ECO:0000313" key="1">
    <source>
        <dbReference type="EMBL" id="GIL68782.1"/>
    </source>
</evidence>
<protein>
    <submittedName>
        <fullName evidence="1">Uncharacterized protein</fullName>
    </submittedName>
</protein>